<dbReference type="AlphaFoldDB" id="A0AAX1X4E5"/>
<sequence>MTRKRAPAAPVFLAGAVWRAASALPGRGVVARRAACLPASAPLGRHGAAVTAIGRRGLRHRRGFGASGRAHRRSALARVGSMRRYGGLGWADPLRTLET</sequence>
<name>A0AAX1X4E5_BURML</name>
<evidence type="ECO:0000313" key="1">
    <source>
        <dbReference type="EMBL" id="RPA25446.1"/>
    </source>
</evidence>
<organism evidence="1 2">
    <name type="scientific">Burkholderia mallei</name>
    <name type="common">Pseudomonas mallei</name>
    <dbReference type="NCBI Taxonomy" id="13373"/>
    <lineage>
        <taxon>Bacteria</taxon>
        <taxon>Pseudomonadati</taxon>
        <taxon>Pseudomonadota</taxon>
        <taxon>Betaproteobacteria</taxon>
        <taxon>Burkholderiales</taxon>
        <taxon>Burkholderiaceae</taxon>
        <taxon>Burkholderia</taxon>
        <taxon>pseudomallei group</taxon>
    </lineage>
</organism>
<dbReference type="Proteomes" id="UP000269379">
    <property type="component" value="Chromosome 1"/>
</dbReference>
<comment type="caution">
    <text evidence="1">The sequence shown here is derived from an EMBL/GenBank/DDBJ whole genome shotgun (WGS) entry which is preliminary data.</text>
</comment>
<gene>
    <name evidence="1" type="ORF">EGT70_21040</name>
</gene>
<protein>
    <submittedName>
        <fullName evidence="1">Uncharacterized protein</fullName>
    </submittedName>
</protein>
<reference evidence="2" key="1">
    <citation type="submission" date="2018-10" db="EMBL/GenBank/DDBJ databases">
        <title>FDA dAtabase for Regulatory Grade micrObial Sequences (FDA-ARGOS): Supporting development and validation of Infectious Disease Dx tests.</title>
        <authorList>
            <person name="Minogue T."/>
            <person name="Wolcott M."/>
            <person name="Wasieloski L."/>
            <person name="Aguilar W."/>
            <person name="Moore D."/>
            <person name="Jaissle J."/>
            <person name="Tallon L."/>
            <person name="Sadzewicz L."/>
            <person name="Zhao X."/>
            <person name="Vavikolanu K."/>
            <person name="Mehta A."/>
            <person name="Aluvathingal J."/>
            <person name="Nadendla S."/>
            <person name="Yan Y."/>
            <person name="Sichtig H."/>
        </authorList>
    </citation>
    <scope>NUCLEOTIDE SEQUENCE [LARGE SCALE GENOMIC DNA]</scope>
    <source>
        <strain evidence="2">FDAARGOS_588</strain>
    </source>
</reference>
<evidence type="ECO:0000313" key="2">
    <source>
        <dbReference type="Proteomes" id="UP000269379"/>
    </source>
</evidence>
<accession>A0AAX1X4E5</accession>
<dbReference type="EMBL" id="RKJW01000002">
    <property type="protein sequence ID" value="RPA25446.1"/>
    <property type="molecule type" value="Genomic_DNA"/>
</dbReference>
<proteinExistence type="predicted"/>